<evidence type="ECO:0000256" key="1">
    <source>
        <dbReference type="ARBA" id="ARBA00010189"/>
    </source>
</evidence>
<dbReference type="InterPro" id="IPR040465">
    <property type="entry name" value="CtsR_N"/>
</dbReference>
<comment type="caution">
    <text evidence="10">The sequence shown here is derived from an EMBL/GenBank/DDBJ whole genome shotgun (WGS) entry which is preliminary data.</text>
</comment>
<accession>A0A017RVX6</accession>
<evidence type="ECO:0000313" key="11">
    <source>
        <dbReference type="Proteomes" id="UP000019681"/>
    </source>
</evidence>
<organism evidence="10 11">
    <name type="scientific">Fervidicella metallireducens AeB</name>
    <dbReference type="NCBI Taxonomy" id="1403537"/>
    <lineage>
        <taxon>Bacteria</taxon>
        <taxon>Bacillati</taxon>
        <taxon>Bacillota</taxon>
        <taxon>Clostridia</taxon>
        <taxon>Eubacteriales</taxon>
        <taxon>Clostridiaceae</taxon>
        <taxon>Fervidicella</taxon>
    </lineage>
</organism>
<dbReference type="Pfam" id="PF17727">
    <property type="entry name" value="CtsR_C"/>
    <property type="match status" value="1"/>
</dbReference>
<dbReference type="EMBL" id="AZQP01000011">
    <property type="protein sequence ID" value="EYE88933.1"/>
    <property type="molecule type" value="Genomic_DNA"/>
</dbReference>
<keyword evidence="3 7" id="KW-0678">Repressor</keyword>
<dbReference type="OrthoDB" id="1680813at2"/>
<evidence type="ECO:0000256" key="6">
    <source>
        <dbReference type="ARBA" id="ARBA00023163"/>
    </source>
</evidence>
<dbReference type="InterPro" id="IPR041902">
    <property type="entry name" value="CtsR_N_sf"/>
</dbReference>
<dbReference type="InterPro" id="IPR041908">
    <property type="entry name" value="CtsR_C_sf"/>
</dbReference>
<evidence type="ECO:0000256" key="3">
    <source>
        <dbReference type="ARBA" id="ARBA00022491"/>
    </source>
</evidence>
<proteinExistence type="inferred from homology"/>
<keyword evidence="4 7" id="KW-0805">Transcription regulation</keyword>
<dbReference type="InterPro" id="IPR041473">
    <property type="entry name" value="CtsR_C"/>
</dbReference>
<dbReference type="Pfam" id="PF05848">
    <property type="entry name" value="CtsR"/>
    <property type="match status" value="1"/>
</dbReference>
<dbReference type="Gene3D" id="3.30.56.130">
    <property type="entry name" value="Transcriptional regulator CtsR, winged HTH domain"/>
    <property type="match status" value="1"/>
</dbReference>
<keyword evidence="5 7" id="KW-0238">DNA-binding</keyword>
<dbReference type="GO" id="GO:0003677">
    <property type="term" value="F:DNA binding"/>
    <property type="evidence" value="ECO:0007669"/>
    <property type="project" value="UniProtKB-UniRule"/>
</dbReference>
<gene>
    <name evidence="10" type="ORF">Q428_05365</name>
</gene>
<evidence type="ECO:0000256" key="5">
    <source>
        <dbReference type="ARBA" id="ARBA00023125"/>
    </source>
</evidence>
<evidence type="ECO:0000256" key="2">
    <source>
        <dbReference type="ARBA" id="ARBA00014129"/>
    </source>
</evidence>
<dbReference type="PIRSF" id="PIRSF010607">
    <property type="entry name" value="Txn_repr_CtsR"/>
    <property type="match status" value="1"/>
</dbReference>
<dbReference type="InterPro" id="IPR008463">
    <property type="entry name" value="CtsR"/>
</dbReference>
<evidence type="ECO:0000256" key="7">
    <source>
        <dbReference type="PIRNR" id="PIRNR010607"/>
    </source>
</evidence>
<dbReference type="RefSeq" id="WP_035378820.1">
    <property type="nucleotide sequence ID" value="NZ_AZQP01000011.1"/>
</dbReference>
<dbReference type="AlphaFoldDB" id="A0A017RVX6"/>
<reference evidence="10 11" key="1">
    <citation type="journal article" date="2014" name="Genome Announc.">
        <title>Draft Genome Sequence of Fervidicella metallireducens Strain AeBT, an Iron-Reducing Thermoanaerobe from the Great Artesian Basin.</title>
        <authorList>
            <person name="Patel B.K."/>
        </authorList>
    </citation>
    <scope>NUCLEOTIDE SEQUENCE [LARGE SCALE GENOMIC DNA]</scope>
    <source>
        <strain evidence="10 11">AeB</strain>
    </source>
</reference>
<evidence type="ECO:0000259" key="9">
    <source>
        <dbReference type="Pfam" id="PF17727"/>
    </source>
</evidence>
<sequence length="152" mass="17564">MARLSDIIENFIKQLIEEADRDVLEIQRNELANMFNCAPSQINYVLTTRFNIDKGYYIESKRGGGGCIKITKIKMDENDYFKQVIWNNIGNEITQSEAEGYIKIFYERGLINEREAKMMKAALNDKTLMLPGSMRDVLRAQILKTMLISVLD</sequence>
<keyword evidence="6 7" id="KW-0804">Transcription</keyword>
<name>A0A017RVX6_9CLOT</name>
<keyword evidence="11" id="KW-1185">Reference proteome</keyword>
<comment type="similarity">
    <text evidence="1 7">Belongs to the CtsR family.</text>
</comment>
<protein>
    <recommendedName>
        <fullName evidence="2 7">Transcriptional regulator CtsR</fullName>
    </recommendedName>
</protein>
<dbReference type="STRING" id="1403537.Q428_05365"/>
<evidence type="ECO:0000256" key="4">
    <source>
        <dbReference type="ARBA" id="ARBA00023015"/>
    </source>
</evidence>
<evidence type="ECO:0000313" key="10">
    <source>
        <dbReference type="EMBL" id="EYE88933.1"/>
    </source>
</evidence>
<feature type="domain" description="CtsR N-terminal HTH" evidence="8">
    <location>
        <begin position="3"/>
        <end position="74"/>
    </location>
</feature>
<feature type="domain" description="CtsR C-terminal dimerization" evidence="9">
    <location>
        <begin position="78"/>
        <end position="147"/>
    </location>
</feature>
<evidence type="ECO:0000259" key="8">
    <source>
        <dbReference type="Pfam" id="PF05848"/>
    </source>
</evidence>
<dbReference type="Gene3D" id="1.10.1200.150">
    <property type="entry name" value="Transcriptional regulator CtsR, C-terminal domain"/>
    <property type="match status" value="1"/>
</dbReference>
<dbReference type="Proteomes" id="UP000019681">
    <property type="component" value="Unassembled WGS sequence"/>
</dbReference>
<dbReference type="GO" id="GO:0006355">
    <property type="term" value="P:regulation of DNA-templated transcription"/>
    <property type="evidence" value="ECO:0007669"/>
    <property type="project" value="UniProtKB-UniRule"/>
</dbReference>